<evidence type="ECO:0000313" key="2">
    <source>
        <dbReference type="Proteomes" id="UP000618795"/>
    </source>
</evidence>
<reference evidence="1" key="2">
    <citation type="submission" date="2020-09" db="EMBL/GenBank/DDBJ databases">
        <authorList>
            <person name="Sun Q."/>
            <person name="Ohkuma M."/>
        </authorList>
    </citation>
    <scope>NUCLEOTIDE SEQUENCE</scope>
    <source>
        <strain evidence="1">JCM 4369</strain>
    </source>
</reference>
<protein>
    <submittedName>
        <fullName evidence="1">Uncharacterized protein</fullName>
    </submittedName>
</protein>
<sequence>MDDDSTDDLLRWAPQGGPGIAEPTATLALQLIRPPREARARARR</sequence>
<comment type="caution">
    <text evidence="1">The sequence shown here is derived from an EMBL/GenBank/DDBJ whole genome shotgun (WGS) entry which is preliminary data.</text>
</comment>
<gene>
    <name evidence="1" type="ORF">GCM10010260_58270</name>
</gene>
<dbReference type="RefSeq" id="WP_373305785.1">
    <property type="nucleotide sequence ID" value="NZ_BMTD01000015.1"/>
</dbReference>
<proteinExistence type="predicted"/>
<dbReference type="AlphaFoldDB" id="A0A918ME99"/>
<reference evidence="1" key="1">
    <citation type="journal article" date="2014" name="Int. J. Syst. Evol. Microbiol.">
        <title>Complete genome sequence of Corynebacterium casei LMG S-19264T (=DSM 44701T), isolated from a smear-ripened cheese.</title>
        <authorList>
            <consortium name="US DOE Joint Genome Institute (JGI-PGF)"/>
            <person name="Walter F."/>
            <person name="Albersmeier A."/>
            <person name="Kalinowski J."/>
            <person name="Ruckert C."/>
        </authorList>
    </citation>
    <scope>NUCLEOTIDE SEQUENCE</scope>
    <source>
        <strain evidence="1">JCM 4369</strain>
    </source>
</reference>
<organism evidence="1 2">
    <name type="scientific">Streptomyces filipinensis</name>
    <dbReference type="NCBI Taxonomy" id="66887"/>
    <lineage>
        <taxon>Bacteria</taxon>
        <taxon>Bacillati</taxon>
        <taxon>Actinomycetota</taxon>
        <taxon>Actinomycetes</taxon>
        <taxon>Kitasatosporales</taxon>
        <taxon>Streptomycetaceae</taxon>
        <taxon>Streptomyces</taxon>
    </lineage>
</organism>
<keyword evidence="2" id="KW-1185">Reference proteome</keyword>
<name>A0A918ME99_9ACTN</name>
<dbReference type="EMBL" id="BMTD01000015">
    <property type="protein sequence ID" value="GGV12015.1"/>
    <property type="molecule type" value="Genomic_DNA"/>
</dbReference>
<evidence type="ECO:0000313" key="1">
    <source>
        <dbReference type="EMBL" id="GGV12015.1"/>
    </source>
</evidence>
<accession>A0A918ME99</accession>
<dbReference type="Proteomes" id="UP000618795">
    <property type="component" value="Unassembled WGS sequence"/>
</dbReference>